<feature type="transmembrane region" description="Helical" evidence="1">
    <location>
        <begin position="119"/>
        <end position="141"/>
    </location>
</feature>
<evidence type="ECO:0000256" key="1">
    <source>
        <dbReference type="SAM" id="Phobius"/>
    </source>
</evidence>
<reference evidence="2 3" key="1">
    <citation type="submission" date="2019-04" db="EMBL/GenBank/DDBJ databases">
        <title>Natronomonas sp. F20-122 a newhaloarchaeon isolated from a saline saltern of Isla Bacuta, Huelva, Spain.</title>
        <authorList>
            <person name="Duran-Viseras A."/>
            <person name="Sanchez-Porro C."/>
            <person name="Ventosa A."/>
        </authorList>
    </citation>
    <scope>NUCLEOTIDE SEQUENCE [LARGE SCALE GENOMIC DNA]</scope>
    <source>
        <strain evidence="2 3">F20-122</strain>
    </source>
</reference>
<feature type="transmembrane region" description="Helical" evidence="1">
    <location>
        <begin position="12"/>
        <end position="33"/>
    </location>
</feature>
<keyword evidence="1" id="KW-0812">Transmembrane</keyword>
<feature type="transmembrane region" description="Helical" evidence="1">
    <location>
        <begin position="39"/>
        <end position="57"/>
    </location>
</feature>
<organism evidence="2 3">
    <name type="scientific">Natronomonas salsuginis</name>
    <dbReference type="NCBI Taxonomy" id="2217661"/>
    <lineage>
        <taxon>Archaea</taxon>
        <taxon>Methanobacteriati</taxon>
        <taxon>Methanobacteriota</taxon>
        <taxon>Stenosarchaea group</taxon>
        <taxon>Halobacteria</taxon>
        <taxon>Halobacteriales</taxon>
        <taxon>Natronomonadaceae</taxon>
        <taxon>Natronomonas</taxon>
    </lineage>
</organism>
<feature type="transmembrane region" description="Helical" evidence="1">
    <location>
        <begin position="64"/>
        <end position="81"/>
    </location>
</feature>
<dbReference type="OrthoDB" id="242613at2157"/>
<proteinExistence type="predicted"/>
<dbReference type="Proteomes" id="UP000308037">
    <property type="component" value="Unassembled WGS sequence"/>
</dbReference>
<sequence>MNDSASLSTMQLYGATIAIVSGLYSAYFSVSGAQMSTGAWFMLALGLVVIAHGIVLLTPTATRLGAASGPLMLGYAGLMLLNQLRLSMSWTVAGMGGGGMDGMGSSSMRMDGMAPASEMAMMGADAGMVAIAVIMLASGLIMTVRRGMMATGE</sequence>
<gene>
    <name evidence="2" type="ORF">DM868_02815</name>
</gene>
<dbReference type="EMBL" id="QKNX01000001">
    <property type="protein sequence ID" value="TKR28031.1"/>
    <property type="molecule type" value="Genomic_DNA"/>
</dbReference>
<name>A0A4U5JI59_9EURY</name>
<evidence type="ECO:0000313" key="2">
    <source>
        <dbReference type="EMBL" id="TKR28031.1"/>
    </source>
</evidence>
<keyword evidence="3" id="KW-1185">Reference proteome</keyword>
<accession>A0A4U5JI59</accession>
<dbReference type="AlphaFoldDB" id="A0A4U5JI59"/>
<keyword evidence="1" id="KW-0472">Membrane</keyword>
<keyword evidence="1" id="KW-1133">Transmembrane helix</keyword>
<protein>
    <submittedName>
        <fullName evidence="2">Uncharacterized protein</fullName>
    </submittedName>
</protein>
<dbReference type="RefSeq" id="WP_137275331.1">
    <property type="nucleotide sequence ID" value="NZ_QKNX01000001.1"/>
</dbReference>
<comment type="caution">
    <text evidence="2">The sequence shown here is derived from an EMBL/GenBank/DDBJ whole genome shotgun (WGS) entry which is preliminary data.</text>
</comment>
<evidence type="ECO:0000313" key="3">
    <source>
        <dbReference type="Proteomes" id="UP000308037"/>
    </source>
</evidence>